<dbReference type="GeneID" id="81422877"/>
<dbReference type="OrthoDB" id="434648at2759"/>
<keyword evidence="3 4" id="KW-0067">ATP-binding</keyword>
<dbReference type="PANTHER" id="PTHR43585">
    <property type="entry name" value="FUMIPYRROLE BIOSYNTHESIS PROTEIN C"/>
    <property type="match status" value="1"/>
</dbReference>
<evidence type="ECO:0000313" key="7">
    <source>
        <dbReference type="Proteomes" id="UP001149163"/>
    </source>
</evidence>
<dbReference type="InterPro" id="IPR052032">
    <property type="entry name" value="ATP-dep_AA_Ligase"/>
</dbReference>
<reference evidence="6" key="2">
    <citation type="journal article" date="2023" name="IMA Fungus">
        <title>Comparative genomic study of the Penicillium genus elucidates a diverse pangenome and 15 lateral gene transfer events.</title>
        <authorList>
            <person name="Petersen C."/>
            <person name="Sorensen T."/>
            <person name="Nielsen M.R."/>
            <person name="Sondergaard T.E."/>
            <person name="Sorensen J.L."/>
            <person name="Fitzpatrick D.A."/>
            <person name="Frisvad J.C."/>
            <person name="Nielsen K.L."/>
        </authorList>
    </citation>
    <scope>NUCLEOTIDE SEQUENCE</scope>
    <source>
        <strain evidence="6">IBT 26290</strain>
    </source>
</reference>
<keyword evidence="2 4" id="KW-0547">Nucleotide-binding</keyword>
<comment type="caution">
    <text evidence="6">The sequence shown here is derived from an EMBL/GenBank/DDBJ whole genome shotgun (WGS) entry which is preliminary data.</text>
</comment>
<evidence type="ECO:0000256" key="4">
    <source>
        <dbReference type="PROSITE-ProRule" id="PRU00409"/>
    </source>
</evidence>
<dbReference type="Gene3D" id="3.40.50.20">
    <property type="match status" value="1"/>
</dbReference>
<dbReference type="GO" id="GO:0005524">
    <property type="term" value="F:ATP binding"/>
    <property type="evidence" value="ECO:0007669"/>
    <property type="project" value="UniProtKB-UniRule"/>
</dbReference>
<dbReference type="RefSeq" id="XP_056547307.1">
    <property type="nucleotide sequence ID" value="XM_056683701.1"/>
</dbReference>
<evidence type="ECO:0000259" key="5">
    <source>
        <dbReference type="PROSITE" id="PS50975"/>
    </source>
</evidence>
<reference evidence="6" key="1">
    <citation type="submission" date="2022-11" db="EMBL/GenBank/DDBJ databases">
        <authorList>
            <person name="Petersen C."/>
        </authorList>
    </citation>
    <scope>NUCLEOTIDE SEQUENCE</scope>
    <source>
        <strain evidence="6">IBT 26290</strain>
    </source>
</reference>
<dbReference type="Pfam" id="PF18130">
    <property type="entry name" value="ATPgrasp_N"/>
    <property type="match status" value="1"/>
</dbReference>
<dbReference type="PROSITE" id="PS50975">
    <property type="entry name" value="ATP_GRASP"/>
    <property type="match status" value="1"/>
</dbReference>
<dbReference type="InterPro" id="IPR013815">
    <property type="entry name" value="ATP_grasp_subdomain_1"/>
</dbReference>
<evidence type="ECO:0000313" key="6">
    <source>
        <dbReference type="EMBL" id="KAJ5175699.1"/>
    </source>
</evidence>
<name>A0A9W9LU12_9EURO</name>
<dbReference type="SUPFAM" id="SSF56059">
    <property type="entry name" value="Glutathione synthetase ATP-binding domain-like"/>
    <property type="match status" value="1"/>
</dbReference>
<keyword evidence="1" id="KW-0436">Ligase</keyword>
<gene>
    <name evidence="6" type="ORF">N7482_001576</name>
</gene>
<dbReference type="Proteomes" id="UP001149163">
    <property type="component" value="Unassembled WGS sequence"/>
</dbReference>
<dbReference type="Gene3D" id="3.30.470.20">
    <property type="entry name" value="ATP-grasp fold, B domain"/>
    <property type="match status" value="1"/>
</dbReference>
<dbReference type="InterPro" id="IPR011761">
    <property type="entry name" value="ATP-grasp"/>
</dbReference>
<dbReference type="InterPro" id="IPR041472">
    <property type="entry name" value="BL00235/CARNS1_N"/>
</dbReference>
<dbReference type="PANTHER" id="PTHR43585:SF2">
    <property type="entry name" value="ATP-GRASP ENZYME FSQD"/>
    <property type="match status" value="1"/>
</dbReference>
<protein>
    <recommendedName>
        <fullName evidence="5">ATP-grasp domain-containing protein</fullName>
    </recommendedName>
</protein>
<keyword evidence="7" id="KW-1185">Reference proteome</keyword>
<sequence>MHHIGNLAWDATATAQASRGSWVSLDLLLRPIAATDAGSGSNPDNVLELNKVCFDAKAVASTPAFQFLRECLVQSSGAVEAAVEPTDRKPVLVKLILPAVRGQITRTDIFQIRLADLPHIALVRSFAQPLQQFEAVDISTVDATHYLETLLVSAAAGLLVSAPEDAQSSYESLSTSIEPQLTNRLSSPWLLDSPQPRRTIALVHAGHIHPEEGGNAAILLNAAKCLGINVVVFDEAGHWLQGPEYAHLRMDFIPIEMPESSVVGFGDHLVQVFNSCGHKIDGATTYCEWYMPAVAEACQALGLPTNTPEAFTIATDKFETSTLAGHLTFRGQTLEDALKFVNTTAVSSNPQNPSHATGPWPLIIKPCKGWSSEGVEKVNNETQLARAIASIDTSRHGDDFLLEPYCNGPEVDVNIVFWEGEIVFFEVCDDFPKPSDDAKSQCESSCSFLEQNSIYPSSHAPGEIDMLQKSCRDTLRRMGFHSGVFHTELRISNSGSEFRQNADGCVDLLPRLTSPDSTSSSPAAWLHEVNPRPPGSTTTKIIESTYGVEYWGLALLTALGDGTRIRALAQPYLDGPQYHCVMVFISNDYDQTLYKGIYDSDDFCADLLSRYPHYRQHLSNYMCFLKKGDHVPHPSTGENVFIGYLNVYSRRSRVHALELAAEVRSKLRINWK</sequence>
<dbReference type="Gene3D" id="3.30.1490.20">
    <property type="entry name" value="ATP-grasp fold, A domain"/>
    <property type="match status" value="1"/>
</dbReference>
<accession>A0A9W9LU12</accession>
<dbReference type="AlphaFoldDB" id="A0A9W9LU12"/>
<proteinExistence type="predicted"/>
<organism evidence="6 7">
    <name type="scientific">Penicillium canariense</name>
    <dbReference type="NCBI Taxonomy" id="189055"/>
    <lineage>
        <taxon>Eukaryota</taxon>
        <taxon>Fungi</taxon>
        <taxon>Dikarya</taxon>
        <taxon>Ascomycota</taxon>
        <taxon>Pezizomycotina</taxon>
        <taxon>Eurotiomycetes</taxon>
        <taxon>Eurotiomycetidae</taxon>
        <taxon>Eurotiales</taxon>
        <taxon>Aspergillaceae</taxon>
        <taxon>Penicillium</taxon>
    </lineage>
</organism>
<dbReference type="GO" id="GO:0016874">
    <property type="term" value="F:ligase activity"/>
    <property type="evidence" value="ECO:0007669"/>
    <property type="project" value="UniProtKB-KW"/>
</dbReference>
<evidence type="ECO:0000256" key="1">
    <source>
        <dbReference type="ARBA" id="ARBA00022598"/>
    </source>
</evidence>
<dbReference type="Pfam" id="PF13535">
    <property type="entry name" value="ATP-grasp_4"/>
    <property type="match status" value="1"/>
</dbReference>
<evidence type="ECO:0000256" key="2">
    <source>
        <dbReference type="ARBA" id="ARBA00022741"/>
    </source>
</evidence>
<dbReference type="EMBL" id="JAPQKN010000001">
    <property type="protein sequence ID" value="KAJ5175699.1"/>
    <property type="molecule type" value="Genomic_DNA"/>
</dbReference>
<feature type="domain" description="ATP-grasp" evidence="5">
    <location>
        <begin position="330"/>
        <end position="559"/>
    </location>
</feature>
<evidence type="ECO:0000256" key="3">
    <source>
        <dbReference type="ARBA" id="ARBA00022840"/>
    </source>
</evidence>
<dbReference type="GO" id="GO:0046872">
    <property type="term" value="F:metal ion binding"/>
    <property type="evidence" value="ECO:0007669"/>
    <property type="project" value="InterPro"/>
</dbReference>